<dbReference type="Proteomes" id="UP000663842">
    <property type="component" value="Unassembled WGS sequence"/>
</dbReference>
<evidence type="ECO:0000313" key="3">
    <source>
        <dbReference type="EMBL" id="CAF3841781.1"/>
    </source>
</evidence>
<dbReference type="Proteomes" id="UP000663866">
    <property type="component" value="Unassembled WGS sequence"/>
</dbReference>
<dbReference type="EMBL" id="CAJOBG010000657">
    <property type="protein sequence ID" value="CAF3841781.1"/>
    <property type="molecule type" value="Genomic_DNA"/>
</dbReference>
<dbReference type="AlphaFoldDB" id="A0A816QXP3"/>
<organism evidence="1 5">
    <name type="scientific">Rotaria magnacalcarata</name>
    <dbReference type="NCBI Taxonomy" id="392030"/>
    <lineage>
        <taxon>Eukaryota</taxon>
        <taxon>Metazoa</taxon>
        <taxon>Spiralia</taxon>
        <taxon>Gnathifera</taxon>
        <taxon>Rotifera</taxon>
        <taxon>Eurotatoria</taxon>
        <taxon>Bdelloidea</taxon>
        <taxon>Philodinida</taxon>
        <taxon>Philodinidae</taxon>
        <taxon>Rotaria</taxon>
    </lineage>
</organism>
<dbReference type="PANTHER" id="PTHR41677">
    <property type="entry name" value="YALI0B19030P"/>
    <property type="match status" value="1"/>
</dbReference>
<dbReference type="EMBL" id="CAJNRG010018191">
    <property type="protein sequence ID" value="CAF2250733.1"/>
    <property type="molecule type" value="Genomic_DNA"/>
</dbReference>
<accession>A0A816QXP3</accession>
<evidence type="ECO:0000313" key="4">
    <source>
        <dbReference type="EMBL" id="CAF3880504.1"/>
    </source>
</evidence>
<dbReference type="EMBL" id="CAJOBF010000862">
    <property type="protein sequence ID" value="CAF3880504.1"/>
    <property type="molecule type" value="Genomic_DNA"/>
</dbReference>
<dbReference type="Proteomes" id="UP000663856">
    <property type="component" value="Unassembled WGS sequence"/>
</dbReference>
<dbReference type="PANTHER" id="PTHR41677:SF1">
    <property type="entry name" value="FE2OG DIOXYGENASE DOMAIN-CONTAINING PROTEIN"/>
    <property type="match status" value="1"/>
</dbReference>
<sequence length="360" mass="41051">MNFDKSCPVPIPPLLNDPEIELYTDEPVFDPDIHLSMTEPDFIVLRDGFQHVPKAPQLSQPVATNGDSQLAYTSPFRLLSDEGYRVLRMILEREMAHRQYDDRHPAKIRLSGYRSKWIQDFNRCPRILEHLSNLTGDVRLLPTTLQSSYSHVNIGYAGGANIDSYHCDSVPYVLILLACDMSNTVGGELQLIERDPKDALDLIEQYKGQVPNEYIRTIDYLGQNSCVFMQGSRIVHRVKGIRSCTEPRITVVNSYMSTNPFAAESTRYDTFRHEKPAVLEYTLHKAWRANAKILDLAVGGHGWPTNDQVIERLSMAIDELSQCRDILTNKTSDRIGYYDEKKQEMAYYDTPAVALKDTES</sequence>
<name>A0A816QXP3_9BILA</name>
<evidence type="ECO:0000313" key="2">
    <source>
        <dbReference type="EMBL" id="CAF2250733.1"/>
    </source>
</evidence>
<dbReference type="EMBL" id="CAJNRF010004793">
    <property type="protein sequence ID" value="CAF2064531.1"/>
    <property type="molecule type" value="Genomic_DNA"/>
</dbReference>
<protein>
    <submittedName>
        <fullName evidence="1">Uncharacterized protein</fullName>
    </submittedName>
</protein>
<evidence type="ECO:0000313" key="1">
    <source>
        <dbReference type="EMBL" id="CAF2064531.1"/>
    </source>
</evidence>
<dbReference type="Proteomes" id="UP000663887">
    <property type="component" value="Unassembled WGS sequence"/>
</dbReference>
<gene>
    <name evidence="3" type="ORF">OVN521_LOCUS6303</name>
    <name evidence="4" type="ORF">UXM345_LOCUS9445</name>
    <name evidence="1" type="ORF">WKI299_LOCUS12795</name>
    <name evidence="2" type="ORF">XDN619_LOCUS35336</name>
</gene>
<keyword evidence="6" id="KW-1185">Reference proteome</keyword>
<proteinExistence type="predicted"/>
<comment type="caution">
    <text evidence="1">The sequence shown here is derived from an EMBL/GenBank/DDBJ whole genome shotgun (WGS) entry which is preliminary data.</text>
</comment>
<evidence type="ECO:0000313" key="5">
    <source>
        <dbReference type="Proteomes" id="UP000663856"/>
    </source>
</evidence>
<reference evidence="1" key="1">
    <citation type="submission" date="2021-02" db="EMBL/GenBank/DDBJ databases">
        <authorList>
            <person name="Nowell W R."/>
        </authorList>
    </citation>
    <scope>NUCLEOTIDE SEQUENCE</scope>
</reference>
<evidence type="ECO:0000313" key="6">
    <source>
        <dbReference type="Proteomes" id="UP000663866"/>
    </source>
</evidence>